<name>A0ABT1B921_9ENTR</name>
<feature type="chain" id="PRO_5045562401" evidence="5">
    <location>
        <begin position="25"/>
        <end position="180"/>
    </location>
</feature>
<evidence type="ECO:0000256" key="1">
    <source>
        <dbReference type="ARBA" id="ARBA00004561"/>
    </source>
</evidence>
<evidence type="ECO:0000259" key="6">
    <source>
        <dbReference type="Pfam" id="PF00419"/>
    </source>
</evidence>
<dbReference type="InterPro" id="IPR050263">
    <property type="entry name" value="Bact_Fimbrial_Adh_Pro"/>
</dbReference>
<evidence type="ECO:0000256" key="3">
    <source>
        <dbReference type="ARBA" id="ARBA00022729"/>
    </source>
</evidence>
<keyword evidence="8" id="KW-1185">Reference proteome</keyword>
<accession>A0ABT1B921</accession>
<protein>
    <submittedName>
        <fullName evidence="7">Type 1 fimbrial protein</fullName>
    </submittedName>
</protein>
<feature type="domain" description="Fimbrial-type adhesion" evidence="6">
    <location>
        <begin position="30"/>
        <end position="179"/>
    </location>
</feature>
<reference evidence="7" key="1">
    <citation type="submission" date="2021-11" db="EMBL/GenBank/DDBJ databases">
        <title>Citrobacter meridianamericanus sp. nov. isolated from soil.</title>
        <authorList>
            <person name="Furlan J.P.R."/>
            <person name="Stehling E.G."/>
        </authorList>
    </citation>
    <scope>NUCLEOTIDE SEQUENCE</scope>
    <source>
        <strain evidence="7">BR102</strain>
    </source>
</reference>
<comment type="similarity">
    <text evidence="2">Belongs to the fimbrial protein family.</text>
</comment>
<comment type="subcellular location">
    <subcellularLocation>
        <location evidence="1">Fimbrium</location>
    </subcellularLocation>
</comment>
<dbReference type="InterPro" id="IPR036937">
    <property type="entry name" value="Adhesion_dom_fimbrial_sf"/>
</dbReference>
<evidence type="ECO:0000256" key="2">
    <source>
        <dbReference type="ARBA" id="ARBA00006671"/>
    </source>
</evidence>
<dbReference type="Gene3D" id="2.60.40.1090">
    <property type="entry name" value="Fimbrial-type adhesion domain"/>
    <property type="match status" value="1"/>
</dbReference>
<evidence type="ECO:0000256" key="4">
    <source>
        <dbReference type="ARBA" id="ARBA00023263"/>
    </source>
</evidence>
<dbReference type="SUPFAM" id="SSF49401">
    <property type="entry name" value="Bacterial adhesins"/>
    <property type="match status" value="1"/>
</dbReference>
<dbReference type="RefSeq" id="WP_151216777.1">
    <property type="nucleotide sequence ID" value="NZ_CP101036.1"/>
</dbReference>
<proteinExistence type="inferred from homology"/>
<keyword evidence="4" id="KW-0281">Fimbrium</keyword>
<dbReference type="Proteomes" id="UP001139290">
    <property type="component" value="Unassembled WGS sequence"/>
</dbReference>
<feature type="signal peptide" evidence="5">
    <location>
        <begin position="1"/>
        <end position="24"/>
    </location>
</feature>
<evidence type="ECO:0000313" key="8">
    <source>
        <dbReference type="Proteomes" id="UP001139290"/>
    </source>
</evidence>
<dbReference type="InterPro" id="IPR008966">
    <property type="entry name" value="Adhesion_dom_sf"/>
</dbReference>
<evidence type="ECO:0000256" key="5">
    <source>
        <dbReference type="SAM" id="SignalP"/>
    </source>
</evidence>
<evidence type="ECO:0000313" key="7">
    <source>
        <dbReference type="EMBL" id="MCO5782090.1"/>
    </source>
</evidence>
<dbReference type="PANTHER" id="PTHR33420">
    <property type="entry name" value="FIMBRIAL SUBUNIT ELFA-RELATED"/>
    <property type="match status" value="1"/>
</dbReference>
<comment type="caution">
    <text evidence="7">The sequence shown here is derived from an EMBL/GenBank/DDBJ whole genome shotgun (WGS) entry which is preliminary data.</text>
</comment>
<dbReference type="EMBL" id="JAJJVQ010000004">
    <property type="protein sequence ID" value="MCO5782090.1"/>
    <property type="molecule type" value="Genomic_DNA"/>
</dbReference>
<keyword evidence="3 5" id="KW-0732">Signal</keyword>
<dbReference type="Pfam" id="PF00419">
    <property type="entry name" value="Fimbrial"/>
    <property type="match status" value="1"/>
</dbReference>
<dbReference type="InterPro" id="IPR000259">
    <property type="entry name" value="Adhesion_dom_fimbrial"/>
</dbReference>
<organism evidence="7 8">
    <name type="scientific">Citrobacter meridianamericanus</name>
    <dbReference type="NCBI Taxonomy" id="2894201"/>
    <lineage>
        <taxon>Bacteria</taxon>
        <taxon>Pseudomonadati</taxon>
        <taxon>Pseudomonadota</taxon>
        <taxon>Gammaproteobacteria</taxon>
        <taxon>Enterobacterales</taxon>
        <taxon>Enterobacteriaceae</taxon>
        <taxon>Citrobacter</taxon>
    </lineage>
</organism>
<gene>
    <name evidence="7" type="ORF">LOD26_12245</name>
</gene>
<dbReference type="PANTHER" id="PTHR33420:SF3">
    <property type="entry name" value="FIMBRIAL SUBUNIT ELFA"/>
    <property type="match status" value="1"/>
</dbReference>
<sequence>MCKKILTDLFMGGMLAGIVAPALAVDTGSITFTGKIVPDSCVVDVNGAGGEGTVTFNQLSKTAFGADKKVGDSQSFAITITGCDEAVQNLNIKFDGASIPGYNEEVLQPGGEAKNVGVRMLPEGSSNYVKFDGSEPDVALNKANVGNVIFNYKAEVIQVGSTAPTAGDYSAQATYTLLYR</sequence>